<reference evidence="9 10" key="1">
    <citation type="submission" date="2018-04" db="EMBL/GenBank/DDBJ databases">
        <title>Novel Campyloabacter and Helicobacter Species and Strains.</title>
        <authorList>
            <person name="Mannion A.J."/>
            <person name="Shen Z."/>
            <person name="Fox J.G."/>
        </authorList>
    </citation>
    <scope>NUCLEOTIDE SEQUENCE [LARGE SCALE GENOMIC DNA]</scope>
    <source>
        <strain evidence="9 10">ATCC 700242</strain>
    </source>
</reference>
<feature type="transmembrane region" description="Helical" evidence="7">
    <location>
        <begin position="311"/>
        <end position="329"/>
    </location>
</feature>
<keyword evidence="6" id="KW-0411">Iron-sulfur</keyword>
<dbReference type="Pfam" id="PF12801">
    <property type="entry name" value="Fer4_5"/>
    <property type="match status" value="1"/>
</dbReference>
<accession>A0A3D8IWD7</accession>
<dbReference type="PROSITE" id="PS51379">
    <property type="entry name" value="4FE4S_FER_2"/>
    <property type="match status" value="1"/>
</dbReference>
<dbReference type="PANTHER" id="PTHR30176">
    <property type="entry name" value="FERREDOXIN-TYPE PROTEIN NAPH"/>
    <property type="match status" value="1"/>
</dbReference>
<evidence type="ECO:0000313" key="10">
    <source>
        <dbReference type="Proteomes" id="UP000257067"/>
    </source>
</evidence>
<evidence type="ECO:0000313" key="9">
    <source>
        <dbReference type="EMBL" id="RDU69578.1"/>
    </source>
</evidence>
<dbReference type="Gene3D" id="2.60.40.10">
    <property type="entry name" value="Immunoglobulins"/>
    <property type="match status" value="1"/>
</dbReference>
<keyword evidence="7" id="KW-1133">Transmembrane helix</keyword>
<dbReference type="SUPFAM" id="SSF54862">
    <property type="entry name" value="4Fe-4S ferredoxins"/>
    <property type="match status" value="1"/>
</dbReference>
<feature type="domain" description="4Fe-4S ferredoxin-type" evidence="8">
    <location>
        <begin position="231"/>
        <end position="261"/>
    </location>
</feature>
<keyword evidence="10" id="KW-1185">Reference proteome</keyword>
<dbReference type="Pfam" id="PF13746">
    <property type="entry name" value="Fer4_18"/>
    <property type="match status" value="1"/>
</dbReference>
<dbReference type="InterPro" id="IPR032879">
    <property type="entry name" value="FixG_C"/>
</dbReference>
<evidence type="ECO:0000259" key="8">
    <source>
        <dbReference type="PROSITE" id="PS51379"/>
    </source>
</evidence>
<feature type="transmembrane region" description="Helical" evidence="7">
    <location>
        <begin position="55"/>
        <end position="81"/>
    </location>
</feature>
<evidence type="ECO:0000256" key="1">
    <source>
        <dbReference type="ARBA" id="ARBA00022448"/>
    </source>
</evidence>
<keyword evidence="4" id="KW-0249">Electron transport</keyword>
<evidence type="ECO:0000256" key="5">
    <source>
        <dbReference type="ARBA" id="ARBA00023004"/>
    </source>
</evidence>
<feature type="transmembrane region" description="Helical" evidence="7">
    <location>
        <begin position="12"/>
        <end position="35"/>
    </location>
</feature>
<dbReference type="NCBIfam" id="TIGR02745">
    <property type="entry name" value="ccoG_rdxA_fixG"/>
    <property type="match status" value="1"/>
</dbReference>
<dbReference type="InterPro" id="IPR017900">
    <property type="entry name" value="4Fe4S_Fe_S_CS"/>
</dbReference>
<gene>
    <name evidence="9" type="primary">ccoG</name>
    <name evidence="9" type="ORF">CQA62_02720</name>
</gene>
<dbReference type="PROSITE" id="PS00198">
    <property type="entry name" value="4FE4S_FER_1"/>
    <property type="match status" value="1"/>
</dbReference>
<keyword evidence="1" id="KW-0813">Transport</keyword>
<dbReference type="PANTHER" id="PTHR30176:SF3">
    <property type="entry name" value="FERREDOXIN-TYPE PROTEIN NAPH"/>
    <property type="match status" value="1"/>
</dbReference>
<dbReference type="InterPro" id="IPR014116">
    <property type="entry name" value="Cyt_c_oxidase_cbb3_FixG"/>
</dbReference>
<evidence type="ECO:0000256" key="3">
    <source>
        <dbReference type="ARBA" id="ARBA00022723"/>
    </source>
</evidence>
<evidence type="ECO:0000256" key="4">
    <source>
        <dbReference type="ARBA" id="ARBA00022982"/>
    </source>
</evidence>
<comment type="caution">
    <text evidence="9">The sequence shown here is derived from an EMBL/GenBank/DDBJ whole genome shotgun (WGS) entry which is preliminary data.</text>
</comment>
<dbReference type="InterPro" id="IPR051684">
    <property type="entry name" value="Electron_Trans/Redox"/>
</dbReference>
<keyword evidence="2" id="KW-0004">4Fe-4S</keyword>
<organism evidence="9 10">
    <name type="scientific">Helicobacter cholecystus</name>
    <dbReference type="NCBI Taxonomy" id="45498"/>
    <lineage>
        <taxon>Bacteria</taxon>
        <taxon>Pseudomonadati</taxon>
        <taxon>Campylobacterota</taxon>
        <taxon>Epsilonproteobacteria</taxon>
        <taxon>Campylobacterales</taxon>
        <taxon>Helicobacteraceae</taxon>
        <taxon>Helicobacter</taxon>
    </lineage>
</organism>
<dbReference type="AlphaFoldDB" id="A0A3D8IWD7"/>
<dbReference type="InterPro" id="IPR013783">
    <property type="entry name" value="Ig-like_fold"/>
</dbReference>
<dbReference type="Proteomes" id="UP000257067">
    <property type="component" value="Unassembled WGS sequence"/>
</dbReference>
<evidence type="ECO:0000256" key="2">
    <source>
        <dbReference type="ARBA" id="ARBA00022485"/>
    </source>
</evidence>
<evidence type="ECO:0000256" key="7">
    <source>
        <dbReference type="SAM" id="Phobius"/>
    </source>
</evidence>
<dbReference type="InterPro" id="IPR017896">
    <property type="entry name" value="4Fe4S_Fe-S-bd"/>
</dbReference>
<feature type="transmembrane region" description="Helical" evidence="7">
    <location>
        <begin position="164"/>
        <end position="185"/>
    </location>
</feature>
<feature type="transmembrane region" description="Helical" evidence="7">
    <location>
        <begin position="127"/>
        <end position="149"/>
    </location>
</feature>
<keyword evidence="7" id="KW-0812">Transmembrane</keyword>
<keyword evidence="5" id="KW-0408">Iron</keyword>
<dbReference type="Pfam" id="PF11614">
    <property type="entry name" value="FixG_C"/>
    <property type="match status" value="1"/>
</dbReference>
<name>A0A3D8IWD7_9HELI</name>
<dbReference type="GO" id="GO:0046872">
    <property type="term" value="F:metal ion binding"/>
    <property type="evidence" value="ECO:0007669"/>
    <property type="project" value="UniProtKB-KW"/>
</dbReference>
<keyword evidence="3" id="KW-0479">Metal-binding</keyword>
<dbReference type="GO" id="GO:0051539">
    <property type="term" value="F:4 iron, 4 sulfur cluster binding"/>
    <property type="evidence" value="ECO:0007669"/>
    <property type="project" value="UniProtKB-KW"/>
</dbReference>
<evidence type="ECO:0000256" key="6">
    <source>
        <dbReference type="ARBA" id="ARBA00023014"/>
    </source>
</evidence>
<sequence>MTMSYRLKRYITYCVITVFVVALPFIQINNGQIFLLSFDKKQFHLLGMVFNMQELYVLPFLVILLFVGVFFATTLMGRLWCGWACPQTIFRVIYRDLIEGAIFGLTNIANRQKSTNLSTFGAKIKKLLSILIISLFTFSASAVLLFYFVPPYDFFNYLANPQDHLILLGFWLSIGTFFTLDIVWLKENFCIYICPYCRVQSVLYDDDTQTVIYNQKRGGAIYQENGEKFSQALRFRDPQGECIECQKCVKVCPTHIDIRAGMQLECINCLECSDACSKVMAQKNLPSLIEWTSTQAIDTNSKVHYFRPKTIGYMLIIFICIALAIFMGGKRDDILLNITRTSSLYTIHQDGNITNEYILLMENTTQDPQNLILEIQDAKNLKIIRPSKAVYVDGKEKRRVVLILSYQGKMEIKNQDKSIPFKLKLYSKEQPSLSITKESVFIYPHQ</sequence>
<dbReference type="EMBL" id="NXLU01000002">
    <property type="protein sequence ID" value="RDU69578.1"/>
    <property type="molecule type" value="Genomic_DNA"/>
</dbReference>
<protein>
    <submittedName>
        <fullName evidence="9">Cytochrome c oxidase accessory protein CcoG</fullName>
    </submittedName>
</protein>
<dbReference type="OrthoDB" id="9811700at2"/>
<keyword evidence="7" id="KW-0472">Membrane</keyword>
<dbReference type="GO" id="GO:0005886">
    <property type="term" value="C:plasma membrane"/>
    <property type="evidence" value="ECO:0007669"/>
    <property type="project" value="TreeGrafter"/>
</dbReference>
<proteinExistence type="predicted"/>